<sequence length="323" mass="35091">MLENHGYDSIIGDAHAPYLNRLAAHYGLATQYFGVTHPSEPNYIAATSGHNWWLNDDSPDNRPDHRNIVDELESHDVPWAAYMDAMPSTGFDGDSANGGLYVSRHNPFMLYPDVRQDSARTQHIKPYESLSGDLNGRGGTIPRYVWITPDICNDMHGGVDTAVPGHPESPCPYADAVDDANDISLKSKAETFLHSTVDAIMGSRAWRSGRNNVIAIMTDEADPFGPDSTGGQSDIRFAGNSGDSPLLPAGDPDVSPSWPGGRYGGGHIPAIVISKNGPRGATDDTPYNHYSLLRTIEEGFGLDRLALTADDNQVNAMWPLFEN</sequence>
<protein>
    <recommendedName>
        <fullName evidence="5">Phosphoesterase</fullName>
    </recommendedName>
</protein>
<dbReference type="RefSeq" id="WP_344466247.1">
    <property type="nucleotide sequence ID" value="NZ_BAAANT010000019.1"/>
</dbReference>
<comment type="caution">
    <text evidence="3">The sequence shown here is derived from an EMBL/GenBank/DDBJ whole genome shotgun (WGS) entry which is preliminary data.</text>
</comment>
<gene>
    <name evidence="3" type="ORF">GCM10009760_35890</name>
</gene>
<dbReference type="PANTHER" id="PTHR31956">
    <property type="entry name" value="NON-SPECIFIC PHOSPHOLIPASE C4-RELATED"/>
    <property type="match status" value="1"/>
</dbReference>
<name>A0ABP5LJS4_9ACTN</name>
<reference evidence="4" key="1">
    <citation type="journal article" date="2019" name="Int. J. Syst. Evol. Microbiol.">
        <title>The Global Catalogue of Microorganisms (GCM) 10K type strain sequencing project: providing services to taxonomists for standard genome sequencing and annotation.</title>
        <authorList>
            <consortium name="The Broad Institute Genomics Platform"/>
            <consortium name="The Broad Institute Genome Sequencing Center for Infectious Disease"/>
            <person name="Wu L."/>
            <person name="Ma J."/>
        </authorList>
    </citation>
    <scope>NUCLEOTIDE SEQUENCE [LARGE SCALE GENOMIC DNA]</scope>
    <source>
        <strain evidence="4">JCM 14560</strain>
    </source>
</reference>
<accession>A0ABP5LJS4</accession>
<dbReference type="Proteomes" id="UP001422759">
    <property type="component" value="Unassembled WGS sequence"/>
</dbReference>
<organism evidence="3 4">
    <name type="scientific">Kitasatospora kazusensis</name>
    <dbReference type="NCBI Taxonomy" id="407974"/>
    <lineage>
        <taxon>Bacteria</taxon>
        <taxon>Bacillati</taxon>
        <taxon>Actinomycetota</taxon>
        <taxon>Actinomycetes</taxon>
        <taxon>Kitasatosporales</taxon>
        <taxon>Streptomycetaceae</taxon>
        <taxon>Kitasatospora</taxon>
    </lineage>
</organism>
<keyword evidence="4" id="KW-1185">Reference proteome</keyword>
<dbReference type="Gene3D" id="3.40.720.10">
    <property type="entry name" value="Alkaline Phosphatase, subunit A"/>
    <property type="match status" value="1"/>
</dbReference>
<dbReference type="InterPro" id="IPR007312">
    <property type="entry name" value="Phosphoesterase"/>
</dbReference>
<evidence type="ECO:0000256" key="1">
    <source>
        <dbReference type="ARBA" id="ARBA00022801"/>
    </source>
</evidence>
<evidence type="ECO:0008006" key="5">
    <source>
        <dbReference type="Google" id="ProtNLM"/>
    </source>
</evidence>
<evidence type="ECO:0000256" key="2">
    <source>
        <dbReference type="ARBA" id="ARBA00023026"/>
    </source>
</evidence>
<proteinExistence type="predicted"/>
<evidence type="ECO:0000313" key="3">
    <source>
        <dbReference type="EMBL" id="GAA2146266.1"/>
    </source>
</evidence>
<dbReference type="InterPro" id="IPR017850">
    <property type="entry name" value="Alkaline_phosphatase_core_sf"/>
</dbReference>
<dbReference type="EMBL" id="BAAANT010000019">
    <property type="protein sequence ID" value="GAA2146266.1"/>
    <property type="molecule type" value="Genomic_DNA"/>
</dbReference>
<dbReference type="Pfam" id="PF04185">
    <property type="entry name" value="Phosphoesterase"/>
    <property type="match status" value="2"/>
</dbReference>
<keyword evidence="2" id="KW-0843">Virulence</keyword>
<dbReference type="PANTHER" id="PTHR31956:SF8">
    <property type="entry name" value="ACID PHOSPHATASE PHOA (AFU_ORTHOLOGUE AFUA_1G03570)"/>
    <property type="match status" value="1"/>
</dbReference>
<keyword evidence="1" id="KW-0378">Hydrolase</keyword>
<evidence type="ECO:0000313" key="4">
    <source>
        <dbReference type="Proteomes" id="UP001422759"/>
    </source>
</evidence>